<feature type="compositionally biased region" description="Basic residues" evidence="1">
    <location>
        <begin position="603"/>
        <end position="616"/>
    </location>
</feature>
<feature type="compositionally biased region" description="Basic and acidic residues" evidence="1">
    <location>
        <begin position="483"/>
        <end position="494"/>
    </location>
</feature>
<feature type="compositionally biased region" description="Polar residues" evidence="1">
    <location>
        <begin position="797"/>
        <end position="818"/>
    </location>
</feature>
<feature type="compositionally biased region" description="Basic and acidic residues" evidence="1">
    <location>
        <begin position="296"/>
        <end position="335"/>
    </location>
</feature>
<feature type="region of interest" description="Disordered" evidence="1">
    <location>
        <begin position="296"/>
        <end position="350"/>
    </location>
</feature>
<feature type="compositionally biased region" description="Low complexity" evidence="1">
    <location>
        <begin position="1224"/>
        <end position="1235"/>
    </location>
</feature>
<feature type="compositionally biased region" description="Basic residues" evidence="1">
    <location>
        <begin position="260"/>
        <end position="269"/>
    </location>
</feature>
<comment type="caution">
    <text evidence="2">The sequence shown here is derived from an EMBL/GenBank/DDBJ whole genome shotgun (WGS) entry which is preliminary data.</text>
</comment>
<feature type="compositionally biased region" description="Polar residues" evidence="1">
    <location>
        <begin position="396"/>
        <end position="408"/>
    </location>
</feature>
<dbReference type="EMBL" id="JAJVDC020000016">
    <property type="protein sequence ID" value="KAL1634373.1"/>
    <property type="molecule type" value="Genomic_DNA"/>
</dbReference>
<feature type="compositionally biased region" description="Low complexity" evidence="1">
    <location>
        <begin position="589"/>
        <end position="602"/>
    </location>
</feature>
<feature type="compositionally biased region" description="Polar residues" evidence="1">
    <location>
        <begin position="657"/>
        <end position="670"/>
    </location>
</feature>
<feature type="compositionally biased region" description="Basic and acidic residues" evidence="1">
    <location>
        <begin position="239"/>
        <end position="259"/>
    </location>
</feature>
<feature type="compositionally biased region" description="Basic residues" evidence="1">
    <location>
        <begin position="336"/>
        <end position="345"/>
    </location>
</feature>
<feature type="region of interest" description="Disordered" evidence="1">
    <location>
        <begin position="557"/>
        <end position="888"/>
    </location>
</feature>
<sequence length="1244" mass="136682">MPTLKQIACQLEKEPSLAPLKEYSTNYGDGIVETFVAIPDAPCAFGIHLTSSGYIAPGLGVYVFMDGVYQCNRLRRSLMVPDGTITSEFYEVDFRFRQKEERLESGGRFLGREWRFEKLNIADADAAPNVDDTILGNIGTIEVVVLRLHEDQSEAVMSTPEPASAEQTKATPPKTRPARNERARVEPQRTGQHANKKNKGVAVKASFLRRQPGTDGQGIFDGAADDPDDDNFGAAFDGPSERRFHDRNYYHYEGDDRAHQSRHSHRRRVSPSPPPRSDYGPSYADYLRWKDSHPDAAAYRGRDGERQRATSYYEEYRPGGRDGSRDPRQRDDLRASGRHHQRRRARAEDGIPLTKERSFWTFDSSNGDIDTLPDHRRGHSQRSSCEIRVRDGVPISESQESYGTSTELEATRRPRAAEELAASRLHSAIDSATPPRARPIYKVRHAHFQDGYPGDGRPKGNPFLPVREYVSDEFSQPLFNINDHPRSSFRRNEPDASLASSHRGPDPRYNPRYPPARVAPLQHYEYTPDVHSGNSKMPGGWDDPYDAAATPNPFATRFVDQNETGSPTHRAVSNPQVISTRWDKDDQQDQGSKGSHRSNNSNKSHRSRNSSRHSGRKISDEAKTSGAALNNQNSVWGARGDNNGGQDGGWNSGFNNDGAQSNSWDTNNEPKSGGNQGWDGNNGGNSSGWDNPKEQEQDSQQNGRADAGNQQNSGSGDQWGNNNASNDAGNSNWNNPTENDNAGATKSEWNNDSSGNQDRGGWNSTFENNQADSTKDQNEENKSSSSSTNDPWPDLDNTANQEDTNNWDIPVDNTANQEDASKLDDTRDKTTQQTNASNWDTPVDASAQKTSGNWDVQPIVPAGANTSGSRKGSKAGSKAASDSTGSFMHRPAVLEQPYVKGYWKDWSQPRSTPRVPQPQPHAPNAPDDATDIYSPSEVPYVVPEETAREKAVNQYVHAGKGFNYSHITARPKYMDSLEQPYAIFRFRYRSRDMLGKILGRRTKAVIDQDAEQEKVEERKRRLSELSKEELVQQVLQNSSAAGESQKAGSQKAESQMVGSQKAPSGNLPPIPEKPPSVSKWVDSVAGATTEGQQSSDGPGTCNRCQKDLPSEYWHCNICDSGDYDLCCHCVVDKKLRCSDDSHELARWKEDMDLGNGMKGVKPTGEILPPVAKSSAGKKGGSRSGGDNNNWAPDAGVPSGGNTGNWGAESGTAGPAGNTGVNQWTADTATTANAGAGATGKVGNW</sequence>
<evidence type="ECO:0000313" key="3">
    <source>
        <dbReference type="Proteomes" id="UP001521116"/>
    </source>
</evidence>
<feature type="compositionally biased region" description="Polar residues" evidence="1">
    <location>
        <begin position="736"/>
        <end position="772"/>
    </location>
</feature>
<gene>
    <name evidence="2" type="ORF">SLS56_002383</name>
</gene>
<feature type="compositionally biased region" description="Low complexity" evidence="1">
    <location>
        <begin position="867"/>
        <end position="886"/>
    </location>
</feature>
<feature type="compositionally biased region" description="Polar residues" evidence="1">
    <location>
        <begin position="559"/>
        <end position="579"/>
    </location>
</feature>
<feature type="compositionally biased region" description="Gly residues" evidence="1">
    <location>
        <begin position="642"/>
        <end position="651"/>
    </location>
</feature>
<proteinExistence type="predicted"/>
<accession>A0ABR3T471</accession>
<feature type="compositionally biased region" description="Polar residues" evidence="1">
    <location>
        <begin position="698"/>
        <end position="718"/>
    </location>
</feature>
<name>A0ABR3T471_9PEZI</name>
<feature type="compositionally biased region" description="Low complexity" evidence="1">
    <location>
        <begin position="719"/>
        <end position="735"/>
    </location>
</feature>
<feature type="region of interest" description="Disordered" evidence="1">
    <location>
        <begin position="365"/>
        <end position="413"/>
    </location>
</feature>
<feature type="compositionally biased region" description="Gly residues" evidence="1">
    <location>
        <begin position="674"/>
        <end position="686"/>
    </location>
</feature>
<feature type="region of interest" description="Disordered" evidence="1">
    <location>
        <begin position="1160"/>
        <end position="1244"/>
    </location>
</feature>
<feature type="region of interest" description="Disordered" evidence="1">
    <location>
        <begin position="530"/>
        <end position="549"/>
    </location>
</feature>
<feature type="compositionally biased region" description="Polar residues" evidence="1">
    <location>
        <begin position="1035"/>
        <end position="1063"/>
    </location>
</feature>
<evidence type="ECO:0000256" key="1">
    <source>
        <dbReference type="SAM" id="MobiDB-lite"/>
    </source>
</evidence>
<feature type="compositionally biased region" description="Basic and acidic residues" evidence="1">
    <location>
        <begin position="819"/>
        <end position="830"/>
    </location>
</feature>
<evidence type="ECO:0008006" key="4">
    <source>
        <dbReference type="Google" id="ProtNLM"/>
    </source>
</evidence>
<feature type="compositionally biased region" description="Basic and acidic residues" evidence="1">
    <location>
        <begin position="178"/>
        <end position="187"/>
    </location>
</feature>
<evidence type="ECO:0000313" key="2">
    <source>
        <dbReference type="EMBL" id="KAL1634373.1"/>
    </source>
</evidence>
<feature type="compositionally biased region" description="Polar residues" evidence="1">
    <location>
        <begin position="831"/>
        <end position="840"/>
    </location>
</feature>
<keyword evidence="3" id="KW-1185">Reference proteome</keyword>
<feature type="region of interest" description="Disordered" evidence="1">
    <location>
        <begin position="908"/>
        <end position="934"/>
    </location>
</feature>
<feature type="compositionally biased region" description="Basic and acidic residues" evidence="1">
    <location>
        <begin position="773"/>
        <end position="782"/>
    </location>
</feature>
<dbReference type="Proteomes" id="UP001521116">
    <property type="component" value="Unassembled WGS sequence"/>
</dbReference>
<protein>
    <recommendedName>
        <fullName evidence="4">ZZ-type domain-containing protein</fullName>
    </recommendedName>
</protein>
<feature type="region of interest" description="Disordered" evidence="1">
    <location>
        <begin position="480"/>
        <end position="516"/>
    </location>
</feature>
<feature type="region of interest" description="Disordered" evidence="1">
    <location>
        <begin position="154"/>
        <end position="284"/>
    </location>
</feature>
<organism evidence="2 3">
    <name type="scientific">Neofusicoccum ribis</name>
    <dbReference type="NCBI Taxonomy" id="45134"/>
    <lineage>
        <taxon>Eukaryota</taxon>
        <taxon>Fungi</taxon>
        <taxon>Dikarya</taxon>
        <taxon>Ascomycota</taxon>
        <taxon>Pezizomycotina</taxon>
        <taxon>Dothideomycetes</taxon>
        <taxon>Dothideomycetes incertae sedis</taxon>
        <taxon>Botryosphaeriales</taxon>
        <taxon>Botryosphaeriaceae</taxon>
        <taxon>Neofusicoccum</taxon>
    </lineage>
</organism>
<reference evidence="2 3" key="1">
    <citation type="submission" date="2024-02" db="EMBL/GenBank/DDBJ databases">
        <title>De novo assembly and annotation of 12 fungi associated with fruit tree decline syndrome in Ontario, Canada.</title>
        <authorList>
            <person name="Sulman M."/>
            <person name="Ellouze W."/>
            <person name="Ilyukhin E."/>
        </authorList>
    </citation>
    <scope>NUCLEOTIDE SEQUENCE [LARGE SCALE GENOMIC DNA]</scope>
    <source>
        <strain evidence="2 3">M1-105</strain>
    </source>
</reference>
<feature type="region of interest" description="Disordered" evidence="1">
    <location>
        <begin position="1035"/>
        <end position="1078"/>
    </location>
</feature>